<sequence length="92" mass="10476">MGEWGKVSVPDRGCPSPDPSFITPCLTRSKNAKIQNLSPIHMFLRLFTEVLNVLYDKRMSHFINAFYHALDYQKTYITIQVGTKAQSTIGIK</sequence>
<organism evidence="1 2">
    <name type="scientific">Candidatus Desantisbacteria bacterium CG_4_9_14_3_um_filter_40_11</name>
    <dbReference type="NCBI Taxonomy" id="1974546"/>
    <lineage>
        <taxon>Bacteria</taxon>
        <taxon>Candidatus Desantisiibacteriota</taxon>
    </lineage>
</organism>
<proteinExistence type="predicted"/>
<reference evidence="2" key="1">
    <citation type="submission" date="2017-09" db="EMBL/GenBank/DDBJ databases">
        <title>Depth-based differentiation of microbial function through sediment-hosted aquifers and enrichment of novel symbionts in the deep terrestrial subsurface.</title>
        <authorList>
            <person name="Probst A.J."/>
            <person name="Ladd B."/>
            <person name="Jarett J.K."/>
            <person name="Geller-Mcgrath D.E."/>
            <person name="Sieber C.M.K."/>
            <person name="Emerson J.B."/>
            <person name="Anantharaman K."/>
            <person name="Thomas B.C."/>
            <person name="Malmstrom R."/>
            <person name="Stieglmeier M."/>
            <person name="Klingl A."/>
            <person name="Woyke T."/>
            <person name="Ryan C.M."/>
            <person name="Banfield J.F."/>
        </authorList>
    </citation>
    <scope>NUCLEOTIDE SEQUENCE [LARGE SCALE GENOMIC DNA]</scope>
</reference>
<accession>A0A2M8AU02</accession>
<dbReference type="AlphaFoldDB" id="A0A2M8AU02"/>
<evidence type="ECO:0000313" key="1">
    <source>
        <dbReference type="EMBL" id="PJB29496.1"/>
    </source>
</evidence>
<dbReference type="EMBL" id="PFUI01000139">
    <property type="protein sequence ID" value="PJB29496.1"/>
    <property type="molecule type" value="Genomic_DNA"/>
</dbReference>
<comment type="caution">
    <text evidence="1">The sequence shown here is derived from an EMBL/GenBank/DDBJ whole genome shotgun (WGS) entry which is preliminary data.</text>
</comment>
<protein>
    <submittedName>
        <fullName evidence="1">Uncharacterized protein</fullName>
    </submittedName>
</protein>
<evidence type="ECO:0000313" key="2">
    <source>
        <dbReference type="Proteomes" id="UP000231366"/>
    </source>
</evidence>
<dbReference type="Proteomes" id="UP000231366">
    <property type="component" value="Unassembled WGS sequence"/>
</dbReference>
<gene>
    <name evidence="1" type="ORF">CO110_05465</name>
</gene>
<name>A0A2M8AU02_9BACT</name>